<dbReference type="EMBL" id="JAINUF010000002">
    <property type="protein sequence ID" value="KAJ8376752.1"/>
    <property type="molecule type" value="Genomic_DNA"/>
</dbReference>
<organism evidence="1 2">
    <name type="scientific">Synaphobranchus kaupii</name>
    <name type="common">Kaup's arrowtooth eel</name>
    <dbReference type="NCBI Taxonomy" id="118154"/>
    <lineage>
        <taxon>Eukaryota</taxon>
        <taxon>Metazoa</taxon>
        <taxon>Chordata</taxon>
        <taxon>Craniata</taxon>
        <taxon>Vertebrata</taxon>
        <taxon>Euteleostomi</taxon>
        <taxon>Actinopterygii</taxon>
        <taxon>Neopterygii</taxon>
        <taxon>Teleostei</taxon>
        <taxon>Anguilliformes</taxon>
        <taxon>Synaphobranchidae</taxon>
        <taxon>Synaphobranchus</taxon>
    </lineage>
</organism>
<name>A0A9Q1G899_SYNKA</name>
<accession>A0A9Q1G899</accession>
<gene>
    <name evidence="1" type="ORF">SKAU_G00073320</name>
</gene>
<dbReference type="Proteomes" id="UP001152622">
    <property type="component" value="Chromosome 2"/>
</dbReference>
<sequence length="138" mass="15568">MWRKDWEVTHQTLKCIKDKVWRKIWCENYTGEDTGDRKGRRGEWYSEVTPIPGAELLTSLLLSASPQVSRLKVTAGQETIVLTRNQSAHLRVVGQQVERVGNARRVSDDCAAVWAESDRTWRTGSRGDGAELQGNATV</sequence>
<proteinExistence type="predicted"/>
<reference evidence="1" key="1">
    <citation type="journal article" date="2023" name="Science">
        <title>Genome structures resolve the early diversification of teleost fishes.</title>
        <authorList>
            <person name="Parey E."/>
            <person name="Louis A."/>
            <person name="Montfort J."/>
            <person name="Bouchez O."/>
            <person name="Roques C."/>
            <person name="Iampietro C."/>
            <person name="Lluch J."/>
            <person name="Castinel A."/>
            <person name="Donnadieu C."/>
            <person name="Desvignes T."/>
            <person name="Floi Bucao C."/>
            <person name="Jouanno E."/>
            <person name="Wen M."/>
            <person name="Mejri S."/>
            <person name="Dirks R."/>
            <person name="Jansen H."/>
            <person name="Henkel C."/>
            <person name="Chen W.J."/>
            <person name="Zahm M."/>
            <person name="Cabau C."/>
            <person name="Klopp C."/>
            <person name="Thompson A.W."/>
            <person name="Robinson-Rechavi M."/>
            <person name="Braasch I."/>
            <person name="Lecointre G."/>
            <person name="Bobe J."/>
            <person name="Postlethwait J.H."/>
            <person name="Berthelot C."/>
            <person name="Roest Crollius H."/>
            <person name="Guiguen Y."/>
        </authorList>
    </citation>
    <scope>NUCLEOTIDE SEQUENCE</scope>
    <source>
        <strain evidence="1">WJC10195</strain>
    </source>
</reference>
<keyword evidence="2" id="KW-1185">Reference proteome</keyword>
<dbReference type="AlphaFoldDB" id="A0A9Q1G899"/>
<protein>
    <submittedName>
        <fullName evidence="1">Uncharacterized protein</fullName>
    </submittedName>
</protein>
<evidence type="ECO:0000313" key="1">
    <source>
        <dbReference type="EMBL" id="KAJ8376752.1"/>
    </source>
</evidence>
<comment type="caution">
    <text evidence="1">The sequence shown here is derived from an EMBL/GenBank/DDBJ whole genome shotgun (WGS) entry which is preliminary data.</text>
</comment>
<evidence type="ECO:0000313" key="2">
    <source>
        <dbReference type="Proteomes" id="UP001152622"/>
    </source>
</evidence>